<evidence type="ECO:0000256" key="7">
    <source>
        <dbReference type="ARBA" id="ARBA00022679"/>
    </source>
</evidence>
<dbReference type="GO" id="GO:0006487">
    <property type="term" value="P:protein N-linked glycosylation"/>
    <property type="evidence" value="ECO:0007669"/>
    <property type="project" value="TreeGrafter"/>
</dbReference>
<dbReference type="AlphaFoldDB" id="C5CEP7"/>
<dbReference type="FunFam" id="3.60.20.10:FF:000006">
    <property type="entry name" value="Glutamine--fructose-6-phosphate aminotransferase [isomerizing]"/>
    <property type="match status" value="1"/>
</dbReference>
<evidence type="ECO:0000256" key="2">
    <source>
        <dbReference type="ARBA" id="ARBA00004496"/>
    </source>
</evidence>
<dbReference type="CDD" id="cd05009">
    <property type="entry name" value="SIS_GlmS_GlmD_2"/>
    <property type="match status" value="1"/>
</dbReference>
<dbReference type="InterPro" id="IPR035490">
    <property type="entry name" value="GlmS/FrlB_SIS"/>
</dbReference>
<dbReference type="eggNOG" id="COG0449">
    <property type="taxonomic scope" value="Bacteria"/>
</dbReference>
<dbReference type="InterPro" id="IPR035466">
    <property type="entry name" value="GlmS/AgaS_SIS"/>
</dbReference>
<dbReference type="Pfam" id="PF13522">
    <property type="entry name" value="GATase_6"/>
    <property type="match status" value="1"/>
</dbReference>
<evidence type="ECO:0000256" key="3">
    <source>
        <dbReference type="ARBA" id="ARBA00012916"/>
    </source>
</evidence>
<feature type="domain" description="SIS" evidence="12">
    <location>
        <begin position="285"/>
        <end position="424"/>
    </location>
</feature>
<comment type="subunit">
    <text evidence="10">Homodimer.</text>
</comment>
<accession>C5CEP7</accession>
<organism evidence="13 14">
    <name type="scientific">Kosmotoga olearia (strain ATCC BAA-1733 / DSM 21960 / TBF 19.5.1)</name>
    <dbReference type="NCBI Taxonomy" id="521045"/>
    <lineage>
        <taxon>Bacteria</taxon>
        <taxon>Thermotogati</taxon>
        <taxon>Thermotogota</taxon>
        <taxon>Thermotogae</taxon>
        <taxon>Kosmotogales</taxon>
        <taxon>Kosmotogaceae</taxon>
        <taxon>Kosmotoga</taxon>
    </lineage>
</organism>
<dbReference type="HOGENOM" id="CLU_012520_5_2_0"/>
<dbReference type="GO" id="GO:0004360">
    <property type="term" value="F:glutamine-fructose-6-phosphate transaminase (isomerizing) activity"/>
    <property type="evidence" value="ECO:0007669"/>
    <property type="project" value="UniProtKB-UniRule"/>
</dbReference>
<dbReference type="Gene3D" id="3.40.50.10490">
    <property type="entry name" value="Glucose-6-phosphate isomerase like protein, domain 1"/>
    <property type="match status" value="2"/>
</dbReference>
<evidence type="ECO:0000256" key="9">
    <source>
        <dbReference type="ARBA" id="ARBA00022962"/>
    </source>
</evidence>
<name>C5CEP7_KOSOT</name>
<dbReference type="InterPro" id="IPR029055">
    <property type="entry name" value="Ntn_hydrolases_N"/>
</dbReference>
<dbReference type="GO" id="GO:0006002">
    <property type="term" value="P:fructose 6-phosphate metabolic process"/>
    <property type="evidence" value="ECO:0007669"/>
    <property type="project" value="TreeGrafter"/>
</dbReference>
<keyword evidence="7 10" id="KW-0808">Transferase</keyword>
<evidence type="ECO:0000259" key="11">
    <source>
        <dbReference type="PROSITE" id="PS51278"/>
    </source>
</evidence>
<dbReference type="GO" id="GO:0005975">
    <property type="term" value="P:carbohydrate metabolic process"/>
    <property type="evidence" value="ECO:0007669"/>
    <property type="project" value="UniProtKB-UniRule"/>
</dbReference>
<feature type="active site" description="Nucleophile; for GATase activity" evidence="10">
    <location>
        <position position="2"/>
    </location>
</feature>
<evidence type="ECO:0000256" key="6">
    <source>
        <dbReference type="ARBA" id="ARBA00022576"/>
    </source>
</evidence>
<dbReference type="RefSeq" id="WP_015868872.1">
    <property type="nucleotide sequence ID" value="NC_012785.1"/>
</dbReference>
<dbReference type="PANTHER" id="PTHR10937">
    <property type="entry name" value="GLUCOSAMINE--FRUCTOSE-6-PHOSPHATE AMINOTRANSFERASE, ISOMERIZING"/>
    <property type="match status" value="1"/>
</dbReference>
<comment type="subcellular location">
    <subcellularLocation>
        <location evidence="2 10">Cytoplasm</location>
    </subcellularLocation>
</comment>
<dbReference type="EC" id="2.6.1.16" evidence="3 10"/>
<comment type="catalytic activity">
    <reaction evidence="1 10">
        <text>D-fructose 6-phosphate + L-glutamine = D-glucosamine 6-phosphate + L-glutamate</text>
        <dbReference type="Rhea" id="RHEA:13237"/>
        <dbReference type="ChEBI" id="CHEBI:29985"/>
        <dbReference type="ChEBI" id="CHEBI:58359"/>
        <dbReference type="ChEBI" id="CHEBI:58725"/>
        <dbReference type="ChEBI" id="CHEBI:61527"/>
        <dbReference type="EC" id="2.6.1.16"/>
    </reaction>
</comment>
<dbReference type="SUPFAM" id="SSF56235">
    <property type="entry name" value="N-terminal nucleophile aminohydrolases (Ntn hydrolases)"/>
    <property type="match status" value="1"/>
</dbReference>
<dbReference type="PANTHER" id="PTHR10937:SF0">
    <property type="entry name" value="GLUTAMINE--FRUCTOSE-6-PHOSPHATE TRANSAMINASE (ISOMERIZING)"/>
    <property type="match status" value="1"/>
</dbReference>
<dbReference type="GO" id="GO:0005829">
    <property type="term" value="C:cytosol"/>
    <property type="evidence" value="ECO:0007669"/>
    <property type="project" value="TreeGrafter"/>
</dbReference>
<comment type="function">
    <text evidence="10">Catalyzes the first step in hexosamine metabolism, converting fructose-6P into glucosamine-6P using glutamine as a nitrogen source.</text>
</comment>
<dbReference type="OrthoDB" id="106547at2"/>
<feature type="domain" description="Glutamine amidotransferase type-2" evidence="11">
    <location>
        <begin position="2"/>
        <end position="218"/>
    </location>
</feature>
<dbReference type="KEGG" id="kol:Kole_1537"/>
<sequence length="608" mass="66941">MCGIVGIVGREFYLEQLMKGLKKLEYRGYDSSGVAYVENGELIIRKAVGRIAALEEKLGKENKNKIPIGIAHTRWATHGIPSDVNAHPHIDCSGKLAVVHNGIIENHTELKARLQRKGHVFKSDTDTEVIAHLIEEHFNGSLLDAVRHALVDLEGAYAIAVVHVDVPDRIVAARKGSPLVVGANGDGAYLASDVTPLLHYIRDVYFIEDGDVALLSAGEVKIFRTDGTRVSRPLTHINWTEDAAEKGGYPHFMLKEIFEEPQVIRNAITGRVKNGKTIIAELESIADKLKTTRNVQVVACGTSYHAGLVFKRFLEEYAALNVEIDVASEFRYRKIKFDEDTIVVAISQSGETADTLEGIRIAKARGATIIAVTNVVGSTISRESHAVVYLNAGPEIGVAATKTYVSQLTVLLLIASYIAQLRGFGDKKLMQIVNEIEGMPTIFESILATSNDLTRELAKEYFDYIHFMYIGRGYGYPSALEGALKLKEISYIHASAYQAGELKHGPIALLDRKFPVFAIVPDDSLKTKTLSNIMETRARDAKVVAICTEGDQAVARIVNSRIEVPKVSEPLYPLVMSPYLQLFAYHVAVMRGHDPDKPRNLAKSVTVE</sequence>
<reference evidence="13 14" key="1">
    <citation type="submission" date="2009-06" db="EMBL/GenBank/DDBJ databases">
        <title>Complete sequence of Thermotogales bacterium TBF 19.5.1.</title>
        <authorList>
            <consortium name="US DOE Joint Genome Institute"/>
            <person name="Lucas S."/>
            <person name="Copeland A."/>
            <person name="Lapidus A."/>
            <person name="Glavina del Rio T."/>
            <person name="Tice H."/>
            <person name="Bruce D."/>
            <person name="Goodwin L."/>
            <person name="Pitluck S."/>
            <person name="Chertkov O."/>
            <person name="Brettin T."/>
            <person name="Detter J.C."/>
            <person name="Han C."/>
            <person name="Schmutz J."/>
            <person name="Larimer F."/>
            <person name="Land M."/>
            <person name="Hauser L."/>
            <person name="Kyrpides N."/>
            <person name="Ovchinnikova G."/>
            <person name="Noll K."/>
        </authorList>
    </citation>
    <scope>NUCLEOTIDE SEQUENCE [LARGE SCALE GENOMIC DNA]</scope>
    <source>
        <strain evidence="14">ATCC BAA-1733 / DSM 21960 / TBF 19.5.1</strain>
    </source>
</reference>
<dbReference type="CDD" id="cd05008">
    <property type="entry name" value="SIS_GlmS_GlmD_1"/>
    <property type="match status" value="1"/>
</dbReference>
<feature type="active site" description="For Fru-6P isomerization activity" evidence="10">
    <location>
        <position position="603"/>
    </location>
</feature>
<dbReference type="InterPro" id="IPR005855">
    <property type="entry name" value="GFAT"/>
</dbReference>
<keyword evidence="6 10" id="KW-0032">Aminotransferase</keyword>
<dbReference type="NCBIfam" id="NF001484">
    <property type="entry name" value="PRK00331.1"/>
    <property type="match status" value="1"/>
</dbReference>
<dbReference type="EMBL" id="CP001634">
    <property type="protein sequence ID" value="ACR80227.1"/>
    <property type="molecule type" value="Genomic_DNA"/>
</dbReference>
<evidence type="ECO:0000256" key="5">
    <source>
        <dbReference type="ARBA" id="ARBA00022490"/>
    </source>
</evidence>
<evidence type="ECO:0000256" key="1">
    <source>
        <dbReference type="ARBA" id="ARBA00001031"/>
    </source>
</evidence>
<keyword evidence="9" id="KW-0315">Glutamine amidotransferase</keyword>
<dbReference type="CDD" id="cd00714">
    <property type="entry name" value="GFAT"/>
    <property type="match status" value="1"/>
</dbReference>
<evidence type="ECO:0000313" key="14">
    <source>
        <dbReference type="Proteomes" id="UP000002382"/>
    </source>
</evidence>
<gene>
    <name evidence="10" type="primary">glmS</name>
    <name evidence="13" type="ordered locus">Kole_1537</name>
</gene>
<dbReference type="Proteomes" id="UP000002382">
    <property type="component" value="Chromosome"/>
</dbReference>
<evidence type="ECO:0000256" key="8">
    <source>
        <dbReference type="ARBA" id="ARBA00022737"/>
    </source>
</evidence>
<dbReference type="FunFam" id="3.40.50.10490:FF:000001">
    <property type="entry name" value="Glutamine--fructose-6-phosphate aminotransferase [isomerizing]"/>
    <property type="match status" value="1"/>
</dbReference>
<evidence type="ECO:0000313" key="13">
    <source>
        <dbReference type="EMBL" id="ACR80227.1"/>
    </source>
</evidence>
<evidence type="ECO:0000259" key="12">
    <source>
        <dbReference type="PROSITE" id="PS51464"/>
    </source>
</evidence>
<feature type="domain" description="SIS" evidence="12">
    <location>
        <begin position="457"/>
        <end position="598"/>
    </location>
</feature>
<dbReference type="GO" id="GO:0006047">
    <property type="term" value="P:UDP-N-acetylglucosamine metabolic process"/>
    <property type="evidence" value="ECO:0007669"/>
    <property type="project" value="TreeGrafter"/>
</dbReference>
<dbReference type="InterPro" id="IPR001347">
    <property type="entry name" value="SIS_dom"/>
</dbReference>
<feature type="initiator methionine" description="Removed" evidence="10">
    <location>
        <position position="1"/>
    </location>
</feature>
<dbReference type="InterPro" id="IPR017932">
    <property type="entry name" value="GATase_2_dom"/>
</dbReference>
<proteinExistence type="inferred from homology"/>
<dbReference type="InterPro" id="IPR047084">
    <property type="entry name" value="GFAT_N"/>
</dbReference>
<dbReference type="Gene3D" id="3.60.20.10">
    <property type="entry name" value="Glutamine Phosphoribosylpyrophosphate, subunit 1, domain 1"/>
    <property type="match status" value="1"/>
</dbReference>
<dbReference type="SUPFAM" id="SSF53697">
    <property type="entry name" value="SIS domain"/>
    <property type="match status" value="1"/>
</dbReference>
<dbReference type="Pfam" id="PF01380">
    <property type="entry name" value="SIS"/>
    <property type="match status" value="2"/>
</dbReference>
<dbReference type="STRING" id="521045.Kole_1537"/>
<keyword evidence="8" id="KW-0677">Repeat</keyword>
<reference evidence="13 14" key="2">
    <citation type="journal article" date="2011" name="J. Bacteriol.">
        <title>Genome Sequence of Kosmotoga olearia Strain TBF 19.5.1, a Thermophilic Bacterium with a Wide Growth Temperature Range, Isolated from the Troll B Oil Platform in the North Sea.</title>
        <authorList>
            <person name="Swithers K.S."/>
            <person name="Dipippo J.L."/>
            <person name="Bruce D.C."/>
            <person name="Detter C."/>
            <person name="Tapia R."/>
            <person name="Han S."/>
            <person name="Goodwin L.A."/>
            <person name="Han J."/>
            <person name="Woyke T."/>
            <person name="Pitluck S."/>
            <person name="Pennacchio L."/>
            <person name="Nolan M."/>
            <person name="Mikhailova N."/>
            <person name="Land M.L."/>
            <person name="Nesbo C.L."/>
            <person name="Gogarten J.P."/>
            <person name="Noll K.M."/>
        </authorList>
    </citation>
    <scope>NUCLEOTIDE SEQUENCE [LARGE SCALE GENOMIC DNA]</scope>
    <source>
        <strain evidence="14">ATCC BAA-1733 / DSM 21960 / TBF 19.5.1</strain>
    </source>
</reference>
<evidence type="ECO:0000256" key="4">
    <source>
        <dbReference type="ARBA" id="ARBA00016090"/>
    </source>
</evidence>
<keyword evidence="14" id="KW-1185">Reference proteome</keyword>
<dbReference type="NCBIfam" id="TIGR01135">
    <property type="entry name" value="glmS"/>
    <property type="match status" value="1"/>
</dbReference>
<protein>
    <recommendedName>
        <fullName evidence="4 10">Glutamine--fructose-6-phosphate aminotransferase [isomerizing]</fullName>
        <ecNumber evidence="3 10">2.6.1.16</ecNumber>
    </recommendedName>
    <alternativeName>
        <fullName evidence="10">D-fructose-6-phosphate amidotransferase</fullName>
    </alternativeName>
    <alternativeName>
        <fullName evidence="10">GFAT</fullName>
    </alternativeName>
    <alternativeName>
        <fullName evidence="10">Glucosamine-6-phosphate synthase</fullName>
    </alternativeName>
    <alternativeName>
        <fullName evidence="10">Hexosephosphate aminotransferase</fullName>
    </alternativeName>
    <alternativeName>
        <fullName evidence="10">L-glutamine--D-fructose-6-phosphate amidotransferase</fullName>
    </alternativeName>
</protein>
<dbReference type="PROSITE" id="PS51278">
    <property type="entry name" value="GATASE_TYPE_2"/>
    <property type="match status" value="1"/>
</dbReference>
<dbReference type="InterPro" id="IPR046348">
    <property type="entry name" value="SIS_dom_sf"/>
</dbReference>
<keyword evidence="5 10" id="KW-0963">Cytoplasm</keyword>
<dbReference type="HAMAP" id="MF_00164">
    <property type="entry name" value="GlmS"/>
    <property type="match status" value="1"/>
</dbReference>
<dbReference type="GO" id="GO:0097367">
    <property type="term" value="F:carbohydrate derivative binding"/>
    <property type="evidence" value="ECO:0007669"/>
    <property type="project" value="InterPro"/>
</dbReference>
<evidence type="ECO:0000256" key="10">
    <source>
        <dbReference type="HAMAP-Rule" id="MF_00164"/>
    </source>
</evidence>
<dbReference type="PROSITE" id="PS51464">
    <property type="entry name" value="SIS"/>
    <property type="match status" value="2"/>
</dbReference>